<proteinExistence type="inferred from homology"/>
<feature type="transmembrane region" description="Helical" evidence="6">
    <location>
        <begin position="91"/>
        <end position="112"/>
    </location>
</feature>
<evidence type="ECO:0000256" key="3">
    <source>
        <dbReference type="ARBA" id="ARBA00022692"/>
    </source>
</evidence>
<evidence type="ECO:0000313" key="8">
    <source>
        <dbReference type="EMBL" id="GJD79324.1"/>
    </source>
</evidence>
<evidence type="ECO:0000256" key="5">
    <source>
        <dbReference type="ARBA" id="ARBA00023136"/>
    </source>
</evidence>
<keyword evidence="9" id="KW-1185">Reference proteome</keyword>
<dbReference type="GO" id="GO:0005886">
    <property type="term" value="C:plasma membrane"/>
    <property type="evidence" value="ECO:0007669"/>
    <property type="project" value="TreeGrafter"/>
</dbReference>
<feature type="domain" description="GtrA/DPMS transmembrane" evidence="7">
    <location>
        <begin position="27"/>
        <end position="104"/>
    </location>
</feature>
<dbReference type="PANTHER" id="PTHR38459">
    <property type="entry name" value="PROPHAGE BACTOPRENOL-LINKED GLUCOSE TRANSLOCASE HOMOLOG"/>
    <property type="match status" value="1"/>
</dbReference>
<feature type="transmembrane region" description="Helical" evidence="6">
    <location>
        <begin position="52"/>
        <end position="71"/>
    </location>
</feature>
<accession>A0AA37HP15</accession>
<feature type="transmembrane region" description="Helical" evidence="6">
    <location>
        <begin position="124"/>
        <end position="145"/>
    </location>
</feature>
<dbReference type="InterPro" id="IPR051401">
    <property type="entry name" value="GtrA_CellWall_Glycosyl"/>
</dbReference>
<dbReference type="InterPro" id="IPR007267">
    <property type="entry name" value="GtrA_DPMS_TM"/>
</dbReference>
<keyword evidence="5 6" id="KW-0472">Membrane</keyword>
<protein>
    <recommendedName>
        <fullName evidence="7">GtrA/DPMS transmembrane domain-containing protein</fullName>
    </recommendedName>
</protein>
<keyword evidence="3 6" id="KW-0812">Transmembrane</keyword>
<keyword evidence="4 6" id="KW-1133">Transmembrane helix</keyword>
<dbReference type="GO" id="GO:0000271">
    <property type="term" value="P:polysaccharide biosynthetic process"/>
    <property type="evidence" value="ECO:0007669"/>
    <property type="project" value="InterPro"/>
</dbReference>
<evidence type="ECO:0000256" key="4">
    <source>
        <dbReference type="ARBA" id="ARBA00022989"/>
    </source>
</evidence>
<evidence type="ECO:0000313" key="9">
    <source>
        <dbReference type="Proteomes" id="UP001055108"/>
    </source>
</evidence>
<comment type="similarity">
    <text evidence="2">Belongs to the GtrA family.</text>
</comment>
<dbReference type="Proteomes" id="UP001055108">
    <property type="component" value="Unassembled WGS sequence"/>
</dbReference>
<dbReference type="EMBL" id="BPQM01000059">
    <property type="protein sequence ID" value="GJD79324.1"/>
    <property type="molecule type" value="Genomic_DNA"/>
</dbReference>
<sequence>MTESGARTPPARGARAGRLGDLPRPVRFLLAGGLAALVSWLSRFALSWLMPYGLAVLGASCISMAFGFALYRAWVFRDFGRGGLRQVPDFVLVNGVTTILVALVALAGRALLIRLGAPCGPAEAVAHAAGIAAGAVGNYFGHAAITFRTRRPRPPVAAEG</sequence>
<organism evidence="8 9">
    <name type="scientific">Methylobacterium gregans</name>
    <dbReference type="NCBI Taxonomy" id="374424"/>
    <lineage>
        <taxon>Bacteria</taxon>
        <taxon>Pseudomonadati</taxon>
        <taxon>Pseudomonadota</taxon>
        <taxon>Alphaproteobacteria</taxon>
        <taxon>Hyphomicrobiales</taxon>
        <taxon>Methylobacteriaceae</taxon>
        <taxon>Methylobacterium</taxon>
    </lineage>
</organism>
<evidence type="ECO:0000256" key="2">
    <source>
        <dbReference type="ARBA" id="ARBA00009399"/>
    </source>
</evidence>
<gene>
    <name evidence="8" type="ORF">NBEOAGPD_2549</name>
</gene>
<reference evidence="8" key="2">
    <citation type="submission" date="2021-08" db="EMBL/GenBank/DDBJ databases">
        <authorList>
            <person name="Tani A."/>
            <person name="Ola A."/>
            <person name="Ogura Y."/>
            <person name="Katsura K."/>
            <person name="Hayashi T."/>
        </authorList>
    </citation>
    <scope>NUCLEOTIDE SEQUENCE</scope>
    <source>
        <strain evidence="8">NBRC 103626</strain>
    </source>
</reference>
<dbReference type="RefSeq" id="WP_238303296.1">
    <property type="nucleotide sequence ID" value="NZ_BPQM01000059.1"/>
</dbReference>
<evidence type="ECO:0000256" key="1">
    <source>
        <dbReference type="ARBA" id="ARBA00004141"/>
    </source>
</evidence>
<evidence type="ECO:0000256" key="6">
    <source>
        <dbReference type="SAM" id="Phobius"/>
    </source>
</evidence>
<dbReference type="Pfam" id="PF04138">
    <property type="entry name" value="GtrA_DPMS_TM"/>
    <property type="match status" value="1"/>
</dbReference>
<evidence type="ECO:0000259" key="7">
    <source>
        <dbReference type="Pfam" id="PF04138"/>
    </source>
</evidence>
<dbReference type="PANTHER" id="PTHR38459:SF1">
    <property type="entry name" value="PROPHAGE BACTOPRENOL-LINKED GLUCOSE TRANSLOCASE HOMOLOG"/>
    <property type="match status" value="1"/>
</dbReference>
<comment type="subcellular location">
    <subcellularLocation>
        <location evidence="1">Membrane</location>
        <topology evidence="1">Multi-pass membrane protein</topology>
    </subcellularLocation>
</comment>
<dbReference type="AlphaFoldDB" id="A0AA37HP15"/>
<name>A0AA37HP15_9HYPH</name>
<reference evidence="8" key="1">
    <citation type="journal article" date="2016" name="Front. Microbiol.">
        <title>Genome Sequence of the Piezophilic, Mesophilic Sulfate-Reducing Bacterium Desulfovibrio indicus J2T.</title>
        <authorList>
            <person name="Cao J."/>
            <person name="Maignien L."/>
            <person name="Shao Z."/>
            <person name="Alain K."/>
            <person name="Jebbar M."/>
        </authorList>
    </citation>
    <scope>NUCLEOTIDE SEQUENCE</scope>
    <source>
        <strain evidence="8">NBRC 103626</strain>
    </source>
</reference>
<comment type="caution">
    <text evidence="8">The sequence shown here is derived from an EMBL/GenBank/DDBJ whole genome shotgun (WGS) entry which is preliminary data.</text>
</comment>